<dbReference type="Gene3D" id="1.20.1070.10">
    <property type="entry name" value="Rhodopsin 7-helix transmembrane proteins"/>
    <property type="match status" value="1"/>
</dbReference>
<feature type="domain" description="GAIN-B" evidence="8">
    <location>
        <begin position="256"/>
        <end position="401"/>
    </location>
</feature>
<dbReference type="PROSITE" id="PS50261">
    <property type="entry name" value="G_PROTEIN_RECEP_F2_4"/>
    <property type="match status" value="1"/>
</dbReference>
<keyword evidence="3 7" id="KW-1133">Transmembrane helix</keyword>
<feature type="transmembrane region" description="Helical" evidence="7">
    <location>
        <begin position="603"/>
        <end position="627"/>
    </location>
</feature>
<gene>
    <name evidence="10" type="ORF">KOW79_008726</name>
</gene>
<comment type="caution">
    <text evidence="10">The sequence shown here is derived from an EMBL/GenBank/DDBJ whole genome shotgun (WGS) entry which is preliminary data.</text>
</comment>
<dbReference type="InterPro" id="IPR017981">
    <property type="entry name" value="GPCR_2-like_7TM"/>
</dbReference>
<dbReference type="Proteomes" id="UP000824219">
    <property type="component" value="Linkage Group LG10"/>
</dbReference>
<feature type="transmembrane region" description="Helical" evidence="7">
    <location>
        <begin position="633"/>
        <end position="655"/>
    </location>
</feature>
<feature type="region of interest" description="Disordered" evidence="6">
    <location>
        <begin position="664"/>
        <end position="686"/>
    </location>
</feature>
<dbReference type="InterPro" id="IPR046338">
    <property type="entry name" value="GAIN_dom_sf"/>
</dbReference>
<evidence type="ECO:0000259" key="9">
    <source>
        <dbReference type="PROSITE" id="PS50261"/>
    </source>
</evidence>
<dbReference type="Pfam" id="PF00002">
    <property type="entry name" value="7tm_2"/>
    <property type="match status" value="1"/>
</dbReference>
<organism evidence="10 11">
    <name type="scientific">Hemibagrus wyckioides</name>
    <dbReference type="NCBI Taxonomy" id="337641"/>
    <lineage>
        <taxon>Eukaryota</taxon>
        <taxon>Metazoa</taxon>
        <taxon>Chordata</taxon>
        <taxon>Craniata</taxon>
        <taxon>Vertebrata</taxon>
        <taxon>Euteleostomi</taxon>
        <taxon>Actinopterygii</taxon>
        <taxon>Neopterygii</taxon>
        <taxon>Teleostei</taxon>
        <taxon>Ostariophysi</taxon>
        <taxon>Siluriformes</taxon>
        <taxon>Bagridae</taxon>
        <taxon>Hemibagrus</taxon>
    </lineage>
</organism>
<evidence type="ECO:0000313" key="11">
    <source>
        <dbReference type="Proteomes" id="UP000824219"/>
    </source>
</evidence>
<dbReference type="InterPro" id="IPR000832">
    <property type="entry name" value="GPCR_2_secretin-like"/>
</dbReference>
<feature type="transmembrane region" description="Helical" evidence="7">
    <location>
        <begin position="408"/>
        <end position="431"/>
    </location>
</feature>
<dbReference type="SMART" id="SM00303">
    <property type="entry name" value="GPS"/>
    <property type="match status" value="1"/>
</dbReference>
<dbReference type="GO" id="GO:0004930">
    <property type="term" value="F:G protein-coupled receptor activity"/>
    <property type="evidence" value="ECO:0007669"/>
    <property type="project" value="InterPro"/>
</dbReference>
<evidence type="ECO:0000256" key="3">
    <source>
        <dbReference type="ARBA" id="ARBA00022989"/>
    </source>
</evidence>
<dbReference type="InterPro" id="IPR000203">
    <property type="entry name" value="GPS"/>
</dbReference>
<evidence type="ECO:0000256" key="7">
    <source>
        <dbReference type="SAM" id="Phobius"/>
    </source>
</evidence>
<dbReference type="GO" id="GO:0005886">
    <property type="term" value="C:plasma membrane"/>
    <property type="evidence" value="ECO:0007669"/>
    <property type="project" value="TreeGrafter"/>
</dbReference>
<evidence type="ECO:0000256" key="6">
    <source>
        <dbReference type="SAM" id="MobiDB-lite"/>
    </source>
</evidence>
<keyword evidence="11" id="KW-1185">Reference proteome</keyword>
<name>A0A9D3NU20_9TELE</name>
<feature type="compositionally biased region" description="Low complexity" evidence="6">
    <location>
        <begin position="664"/>
        <end position="674"/>
    </location>
</feature>
<dbReference type="GO" id="GO:0007189">
    <property type="term" value="P:adenylate cyclase-activating G protein-coupled receptor signaling pathway"/>
    <property type="evidence" value="ECO:0007669"/>
    <property type="project" value="TreeGrafter"/>
</dbReference>
<feature type="transmembrane region" description="Helical" evidence="7">
    <location>
        <begin position="481"/>
        <end position="507"/>
    </location>
</feature>
<evidence type="ECO:0000256" key="5">
    <source>
        <dbReference type="ARBA" id="ARBA00023157"/>
    </source>
</evidence>
<sequence length="686" mass="76660">MIQRVGAACNVSFSTQVFGGKCKISDVLVLRLAPCHVSHFISFRSSAMDQRVGFLLLVLTVTVHGHAATEGDRDFKMCGIWKHQSSSQTLDINLKSGCSGINISANASVLSIHGSIMANCKVTDRKSLTNNFWNSSFCVIWEPLLDQLVVEVNSEKIPLCNSTGLQTTCCAHLSAGTQSLSKEYGIQYASVHGDRLSDNIMASYNFQGESINCKEYFCSKIAQESRAANMLEEVVMRSKEVGSVFLPCGQSTIIMMKEGFAGNNVTLPAPRGTPQERIPLVHLPACLKPKARKTAKVVCSYYKNSTFFQKPSQKILEDVVGISVENEIITNLPEPVRIKFQHPTLEKTHSRRCVSWDTRQDKTVMWRETGCVTLRLSVSETECCCSHLTYFAILVDVNPTRNLRHLEALTFITAVCCAVSIVSCAVLFISLCRQRKSKNQSSLVHRGLVVALFFLLVLFVLSGTVANVTSDSVCGFMGGLLHYTLISVLCWMAVEVIHTFWMMYMVFNPPPQPWIWYLLGFGVPAVPVLILGCMGDIYGRRTVKSDDELTTPYRMCWMKETRPALVAHFVINTGLLAALASSGLVMLYLVFRKIRHRDEWRRNRVAFLSIWGLSCLFGSTWVLAFFSSEPSETVLFLFCIINSLQGLFLMLRFFALEKIQKNSESSSDFSSTGSTRQHMLQPQDRN</sequence>
<keyword evidence="4 7" id="KW-0472">Membrane</keyword>
<reference evidence="10 11" key="1">
    <citation type="submission" date="2021-06" db="EMBL/GenBank/DDBJ databases">
        <title>Chromosome-level genome assembly of the red-tail catfish (Hemibagrus wyckioides).</title>
        <authorList>
            <person name="Shao F."/>
        </authorList>
    </citation>
    <scope>NUCLEOTIDE SEQUENCE [LARGE SCALE GENOMIC DNA]</scope>
    <source>
        <strain evidence="10">EC202008001</strain>
        <tissue evidence="10">Blood</tissue>
    </source>
</reference>
<dbReference type="GO" id="GO:0007166">
    <property type="term" value="P:cell surface receptor signaling pathway"/>
    <property type="evidence" value="ECO:0007669"/>
    <property type="project" value="InterPro"/>
</dbReference>
<evidence type="ECO:0000256" key="4">
    <source>
        <dbReference type="ARBA" id="ARBA00023136"/>
    </source>
</evidence>
<feature type="transmembrane region" description="Helical" evidence="7">
    <location>
        <begin position="565"/>
        <end position="591"/>
    </location>
</feature>
<dbReference type="Pfam" id="PF01825">
    <property type="entry name" value="GPS"/>
    <property type="match status" value="1"/>
</dbReference>
<dbReference type="PROSITE" id="PS50221">
    <property type="entry name" value="GAIN_B"/>
    <property type="match status" value="1"/>
</dbReference>
<evidence type="ECO:0000256" key="2">
    <source>
        <dbReference type="ARBA" id="ARBA00022692"/>
    </source>
</evidence>
<accession>A0A9D3NU20</accession>
<keyword evidence="2 7" id="KW-0812">Transmembrane</keyword>
<keyword evidence="5" id="KW-1015">Disulfide bond</keyword>
<proteinExistence type="predicted"/>
<dbReference type="InterPro" id="IPR057244">
    <property type="entry name" value="GAIN_B"/>
</dbReference>
<protein>
    <submittedName>
        <fullName evidence="10">Uncharacterized protein</fullName>
    </submittedName>
</protein>
<evidence type="ECO:0000259" key="8">
    <source>
        <dbReference type="PROSITE" id="PS50221"/>
    </source>
</evidence>
<dbReference type="AlphaFoldDB" id="A0A9D3NU20"/>
<dbReference type="PANTHER" id="PTHR12011:SF435">
    <property type="entry name" value="ADHESION G PROTEIN-COUPLED RECEPTOR G1-RELATED"/>
    <property type="match status" value="1"/>
</dbReference>
<dbReference type="OrthoDB" id="8951579at2759"/>
<dbReference type="EMBL" id="JAHKSW010000010">
    <property type="protein sequence ID" value="KAG7327120.1"/>
    <property type="molecule type" value="Genomic_DNA"/>
</dbReference>
<comment type="subcellular location">
    <subcellularLocation>
        <location evidence="1">Membrane</location>
        <topology evidence="1">Multi-pass membrane protein</topology>
    </subcellularLocation>
</comment>
<evidence type="ECO:0000313" key="10">
    <source>
        <dbReference type="EMBL" id="KAG7327120.1"/>
    </source>
</evidence>
<dbReference type="Gene3D" id="2.60.220.50">
    <property type="match status" value="1"/>
</dbReference>
<dbReference type="PANTHER" id="PTHR12011">
    <property type="entry name" value="ADHESION G-PROTEIN COUPLED RECEPTOR"/>
    <property type="match status" value="1"/>
</dbReference>
<evidence type="ECO:0000256" key="1">
    <source>
        <dbReference type="ARBA" id="ARBA00004141"/>
    </source>
</evidence>
<feature type="transmembrane region" description="Helical" evidence="7">
    <location>
        <begin position="514"/>
        <end position="538"/>
    </location>
</feature>
<feature type="transmembrane region" description="Helical" evidence="7">
    <location>
        <begin position="443"/>
        <end position="461"/>
    </location>
</feature>
<feature type="domain" description="G-protein coupled receptors family 2 profile 2" evidence="9">
    <location>
        <begin position="409"/>
        <end position="657"/>
    </location>
</feature>